<dbReference type="AlphaFoldDB" id="A0A4P9Y953"/>
<dbReference type="PANTHER" id="PTHR24216:SF65">
    <property type="entry name" value="PAXILLIN-LIKE PROTEIN 1"/>
    <property type="match status" value="1"/>
</dbReference>
<reference evidence="3" key="1">
    <citation type="journal article" date="2018" name="Nat. Microbiol.">
        <title>Leveraging single-cell genomics to expand the fungal tree of life.</title>
        <authorList>
            <person name="Ahrendt S.R."/>
            <person name="Quandt C.A."/>
            <person name="Ciobanu D."/>
            <person name="Clum A."/>
            <person name="Salamov A."/>
            <person name="Andreopoulos B."/>
            <person name="Cheng J.F."/>
            <person name="Woyke T."/>
            <person name="Pelin A."/>
            <person name="Henrissat B."/>
            <person name="Reynolds N.K."/>
            <person name="Benny G.L."/>
            <person name="Smith M.E."/>
            <person name="James T.Y."/>
            <person name="Grigoriev I.V."/>
        </authorList>
    </citation>
    <scope>NUCLEOTIDE SEQUENCE [LARGE SCALE GENOMIC DNA]</scope>
</reference>
<sequence length="1032" mass="112080">MSSKRQSLLLDFVPEGGQSLDHTPSSSSSVTLTSPIRRSKSSSSPTSRASTLLLPSDPPQLPSIQYPIPQDSPSSLTPPTPPLTQALSSHFVVQIRYQRGSNRLRCSLVVHSGMTVRQGVESACRFFGLTEDWNFCFWDGRSSSWLHDWLSIDSYPLGVLDSLFVRGKSADYHEPSASCTSFSSPFDSSLPQNSTIPPATSLTTASTSSASTAAGARRNKSFSTRISSSSLGQLLFSRKQPFELRLRPHTLYLCIALFDPQDRLLMTPTGLLPTLPIVSADVFKDMGMEVEGDTFAWIARTILTWGENQGKLEGEMGKAGSRSSACPNLGQGLSSPSLHTATSSPSNPQPSSRWSPLSLLPGRTNRDSIESVNPGVASSSASISSSSSSASTSHHIILPPAHTTHYPQEESPRERLETMVREVFPSVLADLLRILGLDQPGYLHDLPMALPHVQDSRLILLHQYAGPRLRRALEGDDVVKKGNVRWRLPERLDDATYGGAFSASFRSQCIGSSMQTRKRSSSNPGLAAPTPDPQAPSPTQDSRQTPALLSPPTSPTRSRAHGKTPWDGGGPGHASTSALDAMVVDLIPGPYFNNFPTFPPPYHLHHQDKEVGKGRTSRNSPSPTPPSDPSDPSFSSRPYPMWREILSGLHARSSSLGGGLYLGLMYTENTLQSINMLLPKRRRTLPPLVKIRDSQDLSEEEVAWMICVHSGAHTLPGISLSELTASVPATSTSPSQPHSRSHSTSGTSYVSTSASSCHSTTESSYGLVGSFAVEFTLAYRLLQQRTQLDWSPKDIYTHGTISVDAAGLRLASDPIRPCHARIILIVKPMRPVQDGLDRTFDRSKFDMYPLPLFETLHLHTQAPLETRRIGRLTTALQGQLQDRKAQLLALQRAENALAEELNGVSSPTAGNGEVNSGGSESDADHRMSLAELFASPSASPAPSCRPSLSFPISRSSSRSSRTATTPESSFLVGEVERLAEEIHLLRAQSTANLWTREIILWDRNRQHDRLLPNGGTPLLVSCHLFTGYPNGA</sequence>
<gene>
    <name evidence="2" type="ORF">BJ684DRAFT_15144</name>
</gene>
<feature type="region of interest" description="Disordered" evidence="1">
    <location>
        <begin position="1"/>
        <end position="81"/>
    </location>
</feature>
<dbReference type="EMBL" id="KZ987822">
    <property type="protein sequence ID" value="RKP14530.1"/>
    <property type="molecule type" value="Genomic_DNA"/>
</dbReference>
<feature type="compositionally biased region" description="Low complexity" evidence="1">
    <location>
        <begin position="910"/>
        <end position="920"/>
    </location>
</feature>
<feature type="region of interest" description="Disordered" evidence="1">
    <location>
        <begin position="512"/>
        <end position="574"/>
    </location>
</feature>
<proteinExistence type="predicted"/>
<evidence type="ECO:0000313" key="3">
    <source>
        <dbReference type="Proteomes" id="UP000267251"/>
    </source>
</evidence>
<feature type="region of interest" description="Disordered" evidence="1">
    <location>
        <begin position="602"/>
        <end position="636"/>
    </location>
</feature>
<protein>
    <submittedName>
        <fullName evidence="2">Uncharacterized protein</fullName>
    </submittedName>
</protein>
<keyword evidence="3" id="KW-1185">Reference proteome</keyword>
<feature type="compositionally biased region" description="Polar residues" evidence="1">
    <location>
        <begin position="321"/>
        <end position="346"/>
    </location>
</feature>
<feature type="compositionally biased region" description="Low complexity" evidence="1">
    <location>
        <begin position="545"/>
        <end position="557"/>
    </location>
</feature>
<feature type="region of interest" description="Disordered" evidence="1">
    <location>
        <begin position="313"/>
        <end position="393"/>
    </location>
</feature>
<dbReference type="Proteomes" id="UP000267251">
    <property type="component" value="Unassembled WGS sequence"/>
</dbReference>
<feature type="region of interest" description="Disordered" evidence="1">
    <location>
        <begin position="728"/>
        <end position="753"/>
    </location>
</feature>
<evidence type="ECO:0000256" key="1">
    <source>
        <dbReference type="SAM" id="MobiDB-lite"/>
    </source>
</evidence>
<feature type="compositionally biased region" description="Low complexity" evidence="1">
    <location>
        <begin position="25"/>
        <end position="55"/>
    </location>
</feature>
<accession>A0A4P9Y953</accession>
<evidence type="ECO:0000313" key="2">
    <source>
        <dbReference type="EMBL" id="RKP14530.1"/>
    </source>
</evidence>
<dbReference type="OrthoDB" id="5593498at2759"/>
<name>A0A4P9Y953_9FUNG</name>
<feature type="compositionally biased region" description="Low complexity" evidence="1">
    <location>
        <begin position="377"/>
        <end position="393"/>
    </location>
</feature>
<feature type="region of interest" description="Disordered" evidence="1">
    <location>
        <begin position="935"/>
        <end position="967"/>
    </location>
</feature>
<feature type="region of interest" description="Disordered" evidence="1">
    <location>
        <begin position="900"/>
        <end position="923"/>
    </location>
</feature>
<feature type="compositionally biased region" description="Low complexity" evidence="1">
    <location>
        <begin position="742"/>
        <end position="753"/>
    </location>
</feature>
<feature type="compositionally biased region" description="Low complexity" evidence="1">
    <location>
        <begin position="349"/>
        <end position="361"/>
    </location>
</feature>
<organism evidence="2 3">
    <name type="scientific">Piptocephalis cylindrospora</name>
    <dbReference type="NCBI Taxonomy" id="1907219"/>
    <lineage>
        <taxon>Eukaryota</taxon>
        <taxon>Fungi</taxon>
        <taxon>Fungi incertae sedis</taxon>
        <taxon>Zoopagomycota</taxon>
        <taxon>Zoopagomycotina</taxon>
        <taxon>Zoopagomycetes</taxon>
        <taxon>Zoopagales</taxon>
        <taxon>Piptocephalidaceae</taxon>
        <taxon>Piptocephalis</taxon>
    </lineage>
</organism>
<dbReference type="PANTHER" id="PTHR24216">
    <property type="entry name" value="PAXILLIN-RELATED"/>
    <property type="match status" value="1"/>
</dbReference>